<evidence type="ECO:0000313" key="4">
    <source>
        <dbReference type="Proteomes" id="UP000240608"/>
    </source>
</evidence>
<evidence type="ECO:0000256" key="2">
    <source>
        <dbReference type="SAM" id="Phobius"/>
    </source>
</evidence>
<protein>
    <submittedName>
        <fullName evidence="3">Uncharacterized protein</fullName>
    </submittedName>
</protein>
<gene>
    <name evidence="3" type="ORF">C9994_09190</name>
</gene>
<evidence type="ECO:0000256" key="1">
    <source>
        <dbReference type="SAM" id="Coils"/>
    </source>
</evidence>
<dbReference type="AlphaFoldDB" id="A0A2T4DQK5"/>
<keyword evidence="2" id="KW-1133">Transmembrane helix</keyword>
<dbReference type="EMBL" id="PYVU01000071">
    <property type="protein sequence ID" value="PTB96018.1"/>
    <property type="molecule type" value="Genomic_DNA"/>
</dbReference>
<sequence length="234" mass="26387">MNGIINKIMRLFKNEKGDLRTGLILKITLISVLAVWAITFLVLSFANNPGQIGDSFGMVNALFSALAFSLLIYTSLLQTQELKLQREELRENRKQLESSAKAHNELVSLTKFINRDKVIPHYSIEGFKREGNDYSFYLRVQFGAVIFQKIDYIKNDDSTLKSFAVSRANESIGLKAEGDLIGEFTVQNFDPSKVNKLILSYSLSNGNFSSQEITNLTGEWKLDFPKSIADMLVV</sequence>
<evidence type="ECO:0000313" key="3">
    <source>
        <dbReference type="EMBL" id="PTB96018.1"/>
    </source>
</evidence>
<keyword evidence="2" id="KW-0472">Membrane</keyword>
<keyword evidence="2" id="KW-0812">Transmembrane</keyword>
<accession>A0A2T4DQK5</accession>
<feature type="transmembrane region" description="Helical" evidence="2">
    <location>
        <begin position="21"/>
        <end position="46"/>
    </location>
</feature>
<proteinExistence type="predicted"/>
<comment type="caution">
    <text evidence="3">The sequence shown here is derived from an EMBL/GenBank/DDBJ whole genome shotgun (WGS) entry which is preliminary data.</text>
</comment>
<organism evidence="3 4">
    <name type="scientific">Marivirga lumbricoides</name>
    <dbReference type="NCBI Taxonomy" id="1046115"/>
    <lineage>
        <taxon>Bacteria</taxon>
        <taxon>Pseudomonadati</taxon>
        <taxon>Bacteroidota</taxon>
        <taxon>Cytophagia</taxon>
        <taxon>Cytophagales</taxon>
        <taxon>Marivirgaceae</taxon>
        <taxon>Marivirga</taxon>
    </lineage>
</organism>
<feature type="coiled-coil region" evidence="1">
    <location>
        <begin position="79"/>
        <end position="106"/>
    </location>
</feature>
<reference evidence="3 4" key="1">
    <citation type="submission" date="2018-03" db="EMBL/GenBank/DDBJ databases">
        <title>Cross-interface Injection: A General Nanoliter Liquid Handling Method Applied to Single Cells Genome Amplification Automated Nanoliter Liquid Handling Applied to Single Cell Multiple Displacement Amplification.</title>
        <authorList>
            <person name="Yun J."/>
            <person name="Xu P."/>
            <person name="Xu J."/>
            <person name="Dai X."/>
            <person name="Wang Y."/>
            <person name="Zheng X."/>
            <person name="Cao C."/>
            <person name="Yi Q."/>
            <person name="Zhu Y."/>
            <person name="Wang L."/>
            <person name="Dong Z."/>
            <person name="Huang Y."/>
            <person name="Huang L."/>
            <person name="Du W."/>
        </authorList>
    </citation>
    <scope>NUCLEOTIDE SEQUENCE [LARGE SCALE GENOMIC DNA]</scope>
    <source>
        <strain evidence="3 4">Z-D1-2</strain>
    </source>
</reference>
<name>A0A2T4DQK5_9BACT</name>
<keyword evidence="1" id="KW-0175">Coiled coil</keyword>
<feature type="transmembrane region" description="Helical" evidence="2">
    <location>
        <begin position="58"/>
        <end position="77"/>
    </location>
</feature>
<dbReference type="Proteomes" id="UP000240608">
    <property type="component" value="Unassembled WGS sequence"/>
</dbReference>